<evidence type="ECO:0000313" key="2">
    <source>
        <dbReference type="Proteomes" id="UP000287033"/>
    </source>
</evidence>
<sequence length="320" mass="36802">MKTCSANGSFCCFVALPGLIKSFLKDPLPLKLREKDTLHPYDEVFNNFETTTGSTHNLKTIGGLLGHPRHVKVPNHWNVHYMKDLSEKLSRRDWRTPLNMVNQTSEMKDKYTGRLPQTLDTAFKAGPQPFNLANHHTNGPSKNIIASTENPALAGKEYYVRDKDVLRLNDIYLTTTNKDFRAFKKEELEGFPKKDIPTYWEMEDYPKTWGHGLKENPLPKDAQRIVRGPGPMTDPSVFQAATRIPPLPKHLPPVPNRGLKTQYQDVYQQPNDVKRKQDLYYQFQAPWVMTRAGSTPEILSVPHMYKTEYMSYGNERPVIM</sequence>
<gene>
    <name evidence="1" type="ORF">chiPu_0012665</name>
</gene>
<name>A0A401SUX7_CHIPU</name>
<dbReference type="PANTHER" id="PTHR37404:SF1">
    <property type="entry name" value="HCG1796489"/>
    <property type="match status" value="1"/>
</dbReference>
<protein>
    <submittedName>
        <fullName evidence="1">Uncharacterized protein</fullName>
    </submittedName>
</protein>
<reference evidence="1 2" key="1">
    <citation type="journal article" date="2018" name="Nat. Ecol. Evol.">
        <title>Shark genomes provide insights into elasmobranch evolution and the origin of vertebrates.</title>
        <authorList>
            <person name="Hara Y"/>
            <person name="Yamaguchi K"/>
            <person name="Onimaru K"/>
            <person name="Kadota M"/>
            <person name="Koyanagi M"/>
            <person name="Keeley SD"/>
            <person name="Tatsumi K"/>
            <person name="Tanaka K"/>
            <person name="Motone F"/>
            <person name="Kageyama Y"/>
            <person name="Nozu R"/>
            <person name="Adachi N"/>
            <person name="Nishimura O"/>
            <person name="Nakagawa R"/>
            <person name="Tanegashima C"/>
            <person name="Kiyatake I"/>
            <person name="Matsumoto R"/>
            <person name="Murakumo K"/>
            <person name="Nishida K"/>
            <person name="Terakita A"/>
            <person name="Kuratani S"/>
            <person name="Sato K"/>
            <person name="Hyodo S Kuraku.S."/>
        </authorList>
    </citation>
    <scope>NUCLEOTIDE SEQUENCE [LARGE SCALE GENOMIC DNA]</scope>
</reference>
<organism evidence="1 2">
    <name type="scientific">Chiloscyllium punctatum</name>
    <name type="common">Brownbanded bambooshark</name>
    <name type="synonym">Hemiscyllium punctatum</name>
    <dbReference type="NCBI Taxonomy" id="137246"/>
    <lineage>
        <taxon>Eukaryota</taxon>
        <taxon>Metazoa</taxon>
        <taxon>Chordata</taxon>
        <taxon>Craniata</taxon>
        <taxon>Vertebrata</taxon>
        <taxon>Chondrichthyes</taxon>
        <taxon>Elasmobranchii</taxon>
        <taxon>Galeomorphii</taxon>
        <taxon>Galeoidea</taxon>
        <taxon>Orectolobiformes</taxon>
        <taxon>Hemiscylliidae</taxon>
        <taxon>Chiloscyllium</taxon>
    </lineage>
</organism>
<dbReference type="AlphaFoldDB" id="A0A401SUX7"/>
<proteinExistence type="predicted"/>
<accession>A0A401SUX7</accession>
<dbReference type="OMA" id="KAPGHWK"/>
<dbReference type="PANTHER" id="PTHR37404">
    <property type="entry name" value="HCG1796489"/>
    <property type="match status" value="1"/>
</dbReference>
<dbReference type="OrthoDB" id="382863at2759"/>
<evidence type="ECO:0000313" key="1">
    <source>
        <dbReference type="EMBL" id="GCC34192.1"/>
    </source>
</evidence>
<keyword evidence="2" id="KW-1185">Reference proteome</keyword>
<comment type="caution">
    <text evidence="1">The sequence shown here is derived from an EMBL/GenBank/DDBJ whole genome shotgun (WGS) entry which is preliminary data.</text>
</comment>
<dbReference type="EMBL" id="BEZZ01000577">
    <property type="protein sequence ID" value="GCC34192.1"/>
    <property type="molecule type" value="Genomic_DNA"/>
</dbReference>
<dbReference type="InterPro" id="IPR053347">
    <property type="entry name" value="Axonemal_MT_stabilizer"/>
</dbReference>
<dbReference type="Proteomes" id="UP000287033">
    <property type="component" value="Unassembled WGS sequence"/>
</dbReference>